<gene>
    <name evidence="2" type="ORF">SAMN05216559_1975</name>
</gene>
<keyword evidence="3" id="KW-1185">Reference proteome</keyword>
<dbReference type="RefSeq" id="WP_089816295.1">
    <property type="nucleotide sequence ID" value="NZ_FOZK01000002.1"/>
</dbReference>
<proteinExistence type="predicted"/>
<name>A0A1I6L3U1_9EURY</name>
<dbReference type="Proteomes" id="UP000199062">
    <property type="component" value="Unassembled WGS sequence"/>
</dbReference>
<accession>A0A1I6L3U1</accession>
<reference evidence="2 3" key="1">
    <citation type="submission" date="2016-10" db="EMBL/GenBank/DDBJ databases">
        <authorList>
            <person name="de Groot N.N."/>
        </authorList>
    </citation>
    <scope>NUCLEOTIDE SEQUENCE [LARGE SCALE GENOMIC DNA]</scope>
    <source>
        <strain evidence="2 3">CGMCC 1.10457</strain>
    </source>
</reference>
<evidence type="ECO:0000313" key="3">
    <source>
        <dbReference type="Proteomes" id="UP000199062"/>
    </source>
</evidence>
<feature type="region of interest" description="Disordered" evidence="1">
    <location>
        <begin position="1"/>
        <end position="48"/>
    </location>
</feature>
<protein>
    <submittedName>
        <fullName evidence="2">Uncharacterized protein</fullName>
    </submittedName>
</protein>
<organism evidence="2 3">
    <name type="scientific">Halomicrobium zhouii</name>
    <dbReference type="NCBI Taxonomy" id="767519"/>
    <lineage>
        <taxon>Archaea</taxon>
        <taxon>Methanobacteriati</taxon>
        <taxon>Methanobacteriota</taxon>
        <taxon>Stenosarchaea group</taxon>
        <taxon>Halobacteria</taxon>
        <taxon>Halobacteriales</taxon>
        <taxon>Haloarculaceae</taxon>
        <taxon>Halomicrobium</taxon>
    </lineage>
</organism>
<evidence type="ECO:0000313" key="2">
    <source>
        <dbReference type="EMBL" id="SFR98119.1"/>
    </source>
</evidence>
<sequence>MYEVSDDGYADVRGDENTISKTQFREEYTPVSSPYLPREEFQGELPSPGTWDIAVLPQRF</sequence>
<feature type="compositionally biased region" description="Basic and acidic residues" evidence="1">
    <location>
        <begin position="10"/>
        <end position="28"/>
    </location>
</feature>
<evidence type="ECO:0000256" key="1">
    <source>
        <dbReference type="SAM" id="MobiDB-lite"/>
    </source>
</evidence>
<dbReference type="STRING" id="767519.SAMN05216559_1975"/>
<dbReference type="EMBL" id="FOZK01000002">
    <property type="protein sequence ID" value="SFR98119.1"/>
    <property type="molecule type" value="Genomic_DNA"/>
</dbReference>
<dbReference type="AlphaFoldDB" id="A0A1I6L3U1"/>